<dbReference type="CDD" id="cd00609">
    <property type="entry name" value="AAT_like"/>
    <property type="match status" value="1"/>
</dbReference>
<dbReference type="Gene3D" id="3.40.640.10">
    <property type="entry name" value="Type I PLP-dependent aspartate aminotransferase-like (Major domain)"/>
    <property type="match status" value="1"/>
</dbReference>
<accession>A0A0H4KBQ0</accession>
<evidence type="ECO:0000256" key="6">
    <source>
        <dbReference type="RuleBase" id="RU000481"/>
    </source>
</evidence>
<comment type="similarity">
    <text evidence="2 6">Belongs to the class-I pyridoxal-phosphate-dependent aminotransferase family.</text>
</comment>
<evidence type="ECO:0000256" key="2">
    <source>
        <dbReference type="ARBA" id="ARBA00007441"/>
    </source>
</evidence>
<evidence type="ECO:0000313" key="8">
    <source>
        <dbReference type="EMBL" id="AKO91527.1"/>
    </source>
</evidence>
<dbReference type="PATRIC" id="fig|135735.6.peg.995"/>
<gene>
    <name evidence="8" type="ORF">BEH_05085</name>
</gene>
<dbReference type="OrthoDB" id="9802328at2"/>
<dbReference type="PANTHER" id="PTHR46383">
    <property type="entry name" value="ASPARTATE AMINOTRANSFERASE"/>
    <property type="match status" value="1"/>
</dbReference>
<name>A0A0H4KBQ0_9BACI</name>
<organism evidence="8 9">
    <name type="scientific">Priestia filamentosa</name>
    <dbReference type="NCBI Taxonomy" id="1402861"/>
    <lineage>
        <taxon>Bacteria</taxon>
        <taxon>Bacillati</taxon>
        <taxon>Bacillota</taxon>
        <taxon>Bacilli</taxon>
        <taxon>Bacillales</taxon>
        <taxon>Bacillaceae</taxon>
        <taxon>Priestia</taxon>
    </lineage>
</organism>
<sequence>MEHLINTSVQNIKISGIRQFFNMVAHYEDVISFTIGQPDFPTPLHVKEAAKKAIDDNVTSYTHNAGFIELREAAASFVHSRYNLHYRAEDEVLVTVGASQAIDIAFRTILSAGDEVILPAPVYPGYEPVISLCGAQPVHIDTTETDFKLTAELLKKHITPNTKAIILPYPSNPTGVTLSLEELQDIATLLEKHDIFVISDEIYSELTFYGNHVSIASIPSMREKTIVINGVSKSHSMTGWRIGFLFAPAQITKHMIKVLQYSVSCASSVSQKGALAALTEGKDDALPMKREYKKRMEYAYERLVKMGFTVTKPSGAFYIFPSIKPFHHDSHEFALNLVKEAGVALTPGTAFSDYGQGYVRLSYACSMEQLKEGLDRMERYLK</sequence>
<dbReference type="InterPro" id="IPR004838">
    <property type="entry name" value="NHTrfase_class1_PyrdxlP-BS"/>
</dbReference>
<keyword evidence="5" id="KW-0663">Pyridoxal phosphate</keyword>
<dbReference type="InterPro" id="IPR015422">
    <property type="entry name" value="PyrdxlP-dep_Trfase_small"/>
</dbReference>
<evidence type="ECO:0000313" key="9">
    <source>
        <dbReference type="Proteomes" id="UP000036202"/>
    </source>
</evidence>
<evidence type="ECO:0000256" key="5">
    <source>
        <dbReference type="ARBA" id="ARBA00022898"/>
    </source>
</evidence>
<dbReference type="InterPro" id="IPR004839">
    <property type="entry name" value="Aminotransferase_I/II_large"/>
</dbReference>
<dbReference type="EMBL" id="CP011974">
    <property type="protein sequence ID" value="AKO91527.1"/>
    <property type="molecule type" value="Genomic_DNA"/>
</dbReference>
<dbReference type="Pfam" id="PF00155">
    <property type="entry name" value="Aminotran_1_2"/>
    <property type="match status" value="1"/>
</dbReference>
<evidence type="ECO:0000256" key="1">
    <source>
        <dbReference type="ARBA" id="ARBA00001933"/>
    </source>
</evidence>
<dbReference type="InterPro" id="IPR015424">
    <property type="entry name" value="PyrdxlP-dep_Trfase"/>
</dbReference>
<comment type="cofactor">
    <cofactor evidence="1 6">
        <name>pyridoxal 5'-phosphate</name>
        <dbReference type="ChEBI" id="CHEBI:597326"/>
    </cofactor>
</comment>
<dbReference type="GO" id="GO:0006520">
    <property type="term" value="P:amino acid metabolic process"/>
    <property type="evidence" value="ECO:0007669"/>
    <property type="project" value="InterPro"/>
</dbReference>
<dbReference type="FunFam" id="3.40.640.10:FF:000033">
    <property type="entry name" value="Aspartate aminotransferase"/>
    <property type="match status" value="1"/>
</dbReference>
<keyword evidence="9" id="KW-1185">Reference proteome</keyword>
<feature type="domain" description="Aminotransferase class I/classII large" evidence="7">
    <location>
        <begin position="29"/>
        <end position="376"/>
    </location>
</feature>
<dbReference type="KEGG" id="beo:BEH_05085"/>
<dbReference type="Gene3D" id="3.90.1150.10">
    <property type="entry name" value="Aspartate Aminotransferase, domain 1"/>
    <property type="match status" value="1"/>
</dbReference>
<dbReference type="SUPFAM" id="SSF53383">
    <property type="entry name" value="PLP-dependent transferases"/>
    <property type="match status" value="1"/>
</dbReference>
<dbReference type="GO" id="GO:0030170">
    <property type="term" value="F:pyridoxal phosphate binding"/>
    <property type="evidence" value="ECO:0007669"/>
    <property type="project" value="InterPro"/>
</dbReference>
<keyword evidence="3 6" id="KW-0032">Aminotransferase</keyword>
<proteinExistence type="inferred from homology"/>
<evidence type="ECO:0000256" key="3">
    <source>
        <dbReference type="ARBA" id="ARBA00022576"/>
    </source>
</evidence>
<dbReference type="EC" id="2.6.1.-" evidence="6"/>
<reference evidence="8 9" key="1">
    <citation type="journal article" date="2015" name="PLoS ONE">
        <title>Genome Sequence of Bacillus endophyticus and Analysis of Its Companion Mechanism in the Ketogulonigenium vulgare-Bacillus Strain Consortium.</title>
        <authorList>
            <person name="Jia N."/>
            <person name="Du J."/>
            <person name="Ding M.Z."/>
            <person name="Gao F."/>
            <person name="Yuan Y.J."/>
        </authorList>
    </citation>
    <scope>NUCLEOTIDE SEQUENCE [LARGE SCALE GENOMIC DNA]</scope>
    <source>
        <strain evidence="8 9">Hbe603</strain>
    </source>
</reference>
<dbReference type="InterPro" id="IPR015421">
    <property type="entry name" value="PyrdxlP-dep_Trfase_major"/>
</dbReference>
<dbReference type="InterPro" id="IPR050596">
    <property type="entry name" value="AspAT/PAT-like"/>
</dbReference>
<keyword evidence="4 6" id="KW-0808">Transferase</keyword>
<dbReference type="NCBIfam" id="NF005817">
    <property type="entry name" value="PRK07683.1"/>
    <property type="match status" value="1"/>
</dbReference>
<dbReference type="PANTHER" id="PTHR46383:SF4">
    <property type="entry name" value="AMINOTRANSFERASE"/>
    <property type="match status" value="1"/>
</dbReference>
<evidence type="ECO:0000259" key="7">
    <source>
        <dbReference type="Pfam" id="PF00155"/>
    </source>
</evidence>
<dbReference type="RefSeq" id="WP_040058277.1">
    <property type="nucleotide sequence ID" value="NZ_CP011974.1"/>
</dbReference>
<evidence type="ECO:0000256" key="4">
    <source>
        <dbReference type="ARBA" id="ARBA00022679"/>
    </source>
</evidence>
<protein>
    <recommendedName>
        <fullName evidence="6">Aminotransferase</fullName>
        <ecNumber evidence="6">2.6.1.-</ecNumber>
    </recommendedName>
</protein>
<dbReference type="GO" id="GO:0008483">
    <property type="term" value="F:transaminase activity"/>
    <property type="evidence" value="ECO:0007669"/>
    <property type="project" value="UniProtKB-KW"/>
</dbReference>
<dbReference type="AlphaFoldDB" id="A0A0H4KBQ0"/>
<dbReference type="Proteomes" id="UP000036202">
    <property type="component" value="Chromosome"/>
</dbReference>
<reference evidence="9" key="2">
    <citation type="submission" date="2015-06" db="EMBL/GenBank/DDBJ databases">
        <title>Genome Sequence of Bacillus endophyticus and Analysis of its Companion Mechanism in the Ketogulonigenium vulgare-Bacillus strain Consortium.</title>
        <authorList>
            <person name="Jia N."/>
            <person name="Du J."/>
            <person name="Ding M.-Z."/>
            <person name="Gao F."/>
            <person name="Yuan Y.-J."/>
        </authorList>
    </citation>
    <scope>NUCLEOTIDE SEQUENCE [LARGE SCALE GENOMIC DNA]</scope>
    <source>
        <strain evidence="9">Hbe603</strain>
    </source>
</reference>
<dbReference type="PROSITE" id="PS00105">
    <property type="entry name" value="AA_TRANSFER_CLASS_1"/>
    <property type="match status" value="1"/>
</dbReference>